<accession>A0A7W0C0E7</accession>
<gene>
    <name evidence="2" type="ORF">HNR31_001972</name>
</gene>
<feature type="compositionally biased region" description="Basic and acidic residues" evidence="1">
    <location>
        <begin position="13"/>
        <end position="42"/>
    </location>
</feature>
<evidence type="ECO:0000313" key="3">
    <source>
        <dbReference type="Proteomes" id="UP000523087"/>
    </source>
</evidence>
<sequence>MKKTQQNRSGEQQYKDRQQEKDMEQQPGYGDKKLEGPNRPAE</sequence>
<keyword evidence="3" id="KW-1185">Reference proteome</keyword>
<feature type="region of interest" description="Disordered" evidence="1">
    <location>
        <begin position="1"/>
        <end position="42"/>
    </location>
</feature>
<reference evidence="2 3" key="1">
    <citation type="submission" date="2020-07" db="EMBL/GenBank/DDBJ databases">
        <title>Genomic Encyclopedia of Type Strains, Phase IV (KMG-IV): sequencing the most valuable type-strain genomes for metagenomic binning, comparative biology and taxonomic classification.</title>
        <authorList>
            <person name="Goeker M."/>
        </authorList>
    </citation>
    <scope>NUCLEOTIDE SEQUENCE [LARGE SCALE GENOMIC DNA]</scope>
    <source>
        <strain evidence="2 3">DSM 15730</strain>
    </source>
</reference>
<dbReference type="EMBL" id="JACDUT010000005">
    <property type="protein sequence ID" value="MBA2875199.1"/>
    <property type="molecule type" value="Genomic_DNA"/>
</dbReference>
<name>A0A7W0C0E7_9BACL</name>
<dbReference type="AlphaFoldDB" id="A0A7W0C0E7"/>
<dbReference type="Proteomes" id="UP000523087">
    <property type="component" value="Unassembled WGS sequence"/>
</dbReference>
<evidence type="ECO:0000256" key="1">
    <source>
        <dbReference type="SAM" id="MobiDB-lite"/>
    </source>
</evidence>
<proteinExistence type="predicted"/>
<feature type="compositionally biased region" description="Polar residues" evidence="1">
    <location>
        <begin position="1"/>
        <end position="12"/>
    </location>
</feature>
<protein>
    <submittedName>
        <fullName evidence="2">Uncharacterized protein</fullName>
    </submittedName>
</protein>
<dbReference type="RefSeq" id="WP_258561045.1">
    <property type="nucleotide sequence ID" value="NZ_CP064060.1"/>
</dbReference>
<organism evidence="2 3">
    <name type="scientific">Thermaerobacillus caldiproteolyticus</name>
    <dbReference type="NCBI Taxonomy" id="247480"/>
    <lineage>
        <taxon>Bacteria</taxon>
        <taxon>Bacillati</taxon>
        <taxon>Bacillota</taxon>
        <taxon>Bacilli</taxon>
        <taxon>Bacillales</taxon>
        <taxon>Anoxybacillaceae</taxon>
        <taxon>Thermaerobacillus</taxon>
    </lineage>
</organism>
<comment type="caution">
    <text evidence="2">The sequence shown here is derived from an EMBL/GenBank/DDBJ whole genome shotgun (WGS) entry which is preliminary data.</text>
</comment>
<evidence type="ECO:0000313" key="2">
    <source>
        <dbReference type="EMBL" id="MBA2875199.1"/>
    </source>
</evidence>